<name>A0A939G9I1_9BACT</name>
<dbReference type="SUPFAM" id="SSF55874">
    <property type="entry name" value="ATPase domain of HSP90 chaperone/DNA topoisomerase II/histidine kinase"/>
    <property type="match status" value="1"/>
</dbReference>
<comment type="catalytic activity">
    <reaction evidence="1">
        <text>ATP + protein L-histidine = ADP + protein N-phospho-L-histidine.</text>
        <dbReference type="EC" id="2.7.13.3"/>
    </reaction>
</comment>
<dbReference type="SMART" id="SM00387">
    <property type="entry name" value="HATPase_c"/>
    <property type="match status" value="1"/>
</dbReference>
<dbReference type="AlphaFoldDB" id="A0A939G9I1"/>
<feature type="transmembrane region" description="Helical" evidence="6">
    <location>
        <begin position="312"/>
        <end position="330"/>
    </location>
</feature>
<feature type="transmembrane region" description="Helical" evidence="6">
    <location>
        <begin position="248"/>
        <end position="266"/>
    </location>
</feature>
<protein>
    <recommendedName>
        <fullName evidence="2">histidine kinase</fullName>
        <ecNumber evidence="2">2.7.13.3</ecNumber>
    </recommendedName>
</protein>
<evidence type="ECO:0000256" key="1">
    <source>
        <dbReference type="ARBA" id="ARBA00000085"/>
    </source>
</evidence>
<sequence>MRWLHIFWLLVIGAEPLLASPPTLQLSSDFRRSVLVGYLSRFDTTAPLPPAQLATLWPRFRPVAAVVGYGDDSRHHYLMLTVYNPTAAPRRLVMGLEQFFFDTIAVYTYTPAGVLELASQSGWRVPVRHRPLPYPLHNLPVVIPPHATRRLMVHTKVNVHQRVSKALLTLYDEGEFGVAMTRELLIQGGLYGCLLLAILFGLLLAVYTRHWLYGLYSLYVAAQAAYALNINGLFDYLHFQNGWVGTPLFGYTMVLASIALQGHFYLRFLRIANFAGLWLRRYAQLTVWALTGLVVAGLLLGDGWPIRQGANLATQAYLLGMFACLGLGVWRRQAGAIWMLAALTPVLLLLTYYLLSGWLLPLYMPAFTMPFVSPVLLVEVLVLGAGLAYRFNEDRRQALLRLNEVEQETTRRIMQAQEDERQQLAANLHDDLGGTLSALRGELSRTNETNPELAPAIRLTERAVDDLRLISHHLMPTAFAQKGLRQVLEEAVDLANRAQTEATVRLVGHGQEHRLPPDREINTYRIVRELLANALKHAQAGQITLQLIYYDTFLYASVEDDGKGIGEPTRSQGIGLKTTRLRADYLHATLITESGPMGTLVSLEVPYA</sequence>
<dbReference type="RefSeq" id="WP_207337084.1">
    <property type="nucleotide sequence ID" value="NZ_JAFMYU010000017.1"/>
</dbReference>
<gene>
    <name evidence="8" type="ORF">J2I48_19070</name>
</gene>
<dbReference type="Pfam" id="PF07696">
    <property type="entry name" value="7TMR-DISMED2"/>
    <property type="match status" value="1"/>
</dbReference>
<dbReference type="GO" id="GO:0000160">
    <property type="term" value="P:phosphorelay signal transduction system"/>
    <property type="evidence" value="ECO:0007669"/>
    <property type="project" value="UniProtKB-KW"/>
</dbReference>
<dbReference type="PANTHER" id="PTHR24421:SF10">
    <property type="entry name" value="NITRATE_NITRITE SENSOR PROTEIN NARQ"/>
    <property type="match status" value="1"/>
</dbReference>
<dbReference type="PANTHER" id="PTHR24421">
    <property type="entry name" value="NITRATE/NITRITE SENSOR PROTEIN NARX-RELATED"/>
    <property type="match status" value="1"/>
</dbReference>
<feature type="transmembrane region" description="Helical" evidence="6">
    <location>
        <begin position="337"/>
        <end position="355"/>
    </location>
</feature>
<keyword evidence="9" id="KW-1185">Reference proteome</keyword>
<evidence type="ECO:0000313" key="8">
    <source>
        <dbReference type="EMBL" id="MBO0933119.1"/>
    </source>
</evidence>
<proteinExistence type="predicted"/>
<dbReference type="EMBL" id="JAFMYU010000017">
    <property type="protein sequence ID" value="MBO0933119.1"/>
    <property type="molecule type" value="Genomic_DNA"/>
</dbReference>
<dbReference type="InterPro" id="IPR036890">
    <property type="entry name" value="HATPase_C_sf"/>
</dbReference>
<dbReference type="Proteomes" id="UP000664795">
    <property type="component" value="Unassembled WGS sequence"/>
</dbReference>
<feature type="transmembrane region" description="Helical" evidence="6">
    <location>
        <begin position="367"/>
        <end position="391"/>
    </location>
</feature>
<evidence type="ECO:0000256" key="3">
    <source>
        <dbReference type="ARBA" id="ARBA00022679"/>
    </source>
</evidence>
<reference evidence="8 9" key="1">
    <citation type="submission" date="2021-03" db="EMBL/GenBank/DDBJ databases">
        <title>Fibrella sp. HMF5036 genome sequencing and assembly.</title>
        <authorList>
            <person name="Kang H."/>
            <person name="Kim H."/>
            <person name="Bae S."/>
            <person name="Joh K."/>
        </authorList>
    </citation>
    <scope>NUCLEOTIDE SEQUENCE [LARGE SCALE GENOMIC DNA]</scope>
    <source>
        <strain evidence="8 9">HMF5036</strain>
    </source>
</reference>
<evidence type="ECO:0000256" key="2">
    <source>
        <dbReference type="ARBA" id="ARBA00012438"/>
    </source>
</evidence>
<accession>A0A939G9I1</accession>
<dbReference type="Gene3D" id="3.30.565.10">
    <property type="entry name" value="Histidine kinase-like ATPase, C-terminal domain"/>
    <property type="match status" value="1"/>
</dbReference>
<dbReference type="InterPro" id="IPR050482">
    <property type="entry name" value="Sensor_HK_TwoCompSys"/>
</dbReference>
<dbReference type="InterPro" id="IPR011622">
    <property type="entry name" value="7TMR_DISM_rcpt_extracell_dom2"/>
</dbReference>
<comment type="caution">
    <text evidence="8">The sequence shown here is derived from an EMBL/GenBank/DDBJ whole genome shotgun (WGS) entry which is preliminary data.</text>
</comment>
<keyword evidence="3" id="KW-0808">Transferase</keyword>
<dbReference type="InterPro" id="IPR005467">
    <property type="entry name" value="His_kinase_dom"/>
</dbReference>
<dbReference type="Pfam" id="PF07695">
    <property type="entry name" value="7TMR-DISM_7TM"/>
    <property type="match status" value="1"/>
</dbReference>
<keyword evidence="6" id="KW-1133">Transmembrane helix</keyword>
<evidence type="ECO:0000256" key="6">
    <source>
        <dbReference type="SAM" id="Phobius"/>
    </source>
</evidence>
<dbReference type="EC" id="2.7.13.3" evidence="2"/>
<evidence type="ECO:0000259" key="7">
    <source>
        <dbReference type="PROSITE" id="PS50109"/>
    </source>
</evidence>
<dbReference type="CDD" id="cd16917">
    <property type="entry name" value="HATPase_UhpB-NarQ-NarX-like"/>
    <property type="match status" value="1"/>
</dbReference>
<keyword evidence="6" id="KW-0472">Membrane</keyword>
<evidence type="ECO:0000313" key="9">
    <source>
        <dbReference type="Proteomes" id="UP000664795"/>
    </source>
</evidence>
<evidence type="ECO:0000256" key="4">
    <source>
        <dbReference type="ARBA" id="ARBA00022777"/>
    </source>
</evidence>
<feature type="transmembrane region" description="Helical" evidence="6">
    <location>
        <begin position="184"/>
        <end position="204"/>
    </location>
</feature>
<keyword evidence="4" id="KW-0418">Kinase</keyword>
<keyword evidence="5" id="KW-0902">Two-component regulatory system</keyword>
<feature type="domain" description="Histidine kinase" evidence="7">
    <location>
        <begin position="427"/>
        <end position="608"/>
    </location>
</feature>
<dbReference type="GO" id="GO:0004673">
    <property type="term" value="F:protein histidine kinase activity"/>
    <property type="evidence" value="ECO:0007669"/>
    <property type="project" value="UniProtKB-EC"/>
</dbReference>
<dbReference type="InterPro" id="IPR011623">
    <property type="entry name" value="7TMR_DISM_rcpt_extracell_dom1"/>
</dbReference>
<organism evidence="8 9">
    <name type="scientific">Fibrella aquatilis</name>
    <dbReference type="NCBI Taxonomy" id="2817059"/>
    <lineage>
        <taxon>Bacteria</taxon>
        <taxon>Pseudomonadati</taxon>
        <taxon>Bacteroidota</taxon>
        <taxon>Cytophagia</taxon>
        <taxon>Cytophagales</taxon>
        <taxon>Spirosomataceae</taxon>
        <taxon>Fibrella</taxon>
    </lineage>
</organism>
<evidence type="ECO:0000256" key="5">
    <source>
        <dbReference type="ARBA" id="ARBA00023012"/>
    </source>
</evidence>
<dbReference type="Gene3D" id="2.60.40.2380">
    <property type="match status" value="1"/>
</dbReference>
<dbReference type="InterPro" id="IPR003594">
    <property type="entry name" value="HATPase_dom"/>
</dbReference>
<feature type="transmembrane region" description="Helical" evidence="6">
    <location>
        <begin position="287"/>
        <end position="306"/>
    </location>
</feature>
<feature type="transmembrane region" description="Helical" evidence="6">
    <location>
        <begin position="211"/>
        <end position="228"/>
    </location>
</feature>
<keyword evidence="6" id="KW-0812">Transmembrane</keyword>
<dbReference type="Pfam" id="PF02518">
    <property type="entry name" value="HATPase_c"/>
    <property type="match status" value="1"/>
</dbReference>
<dbReference type="PROSITE" id="PS50109">
    <property type="entry name" value="HIS_KIN"/>
    <property type="match status" value="1"/>
</dbReference>